<organism evidence="3 4">
    <name type="scientific">Magnetospirillum sulfuroxidans</name>
    <dbReference type="NCBI Taxonomy" id="611300"/>
    <lineage>
        <taxon>Bacteria</taxon>
        <taxon>Pseudomonadati</taxon>
        <taxon>Pseudomonadota</taxon>
        <taxon>Alphaproteobacteria</taxon>
        <taxon>Rhodospirillales</taxon>
        <taxon>Rhodospirillaceae</taxon>
        <taxon>Magnetospirillum</taxon>
    </lineage>
</organism>
<dbReference type="InterPro" id="IPR006626">
    <property type="entry name" value="PbH1"/>
</dbReference>
<feature type="chain" id="PRO_5046778604" evidence="1">
    <location>
        <begin position="23"/>
        <end position="533"/>
    </location>
</feature>
<accession>A0ABS5IDJ8</accession>
<reference evidence="3 4" key="1">
    <citation type="submission" date="2021-04" db="EMBL/GenBank/DDBJ databases">
        <title>Magnetospirillum sulfuroxidans sp. nov., a facultative chemolithoautotrophic sulfur-oxidizing alphaproteobacterium isolated from freshwater sediment and proposals for Paramagetospirillum gen. nov., and Magnetospirillaceae fam. nov.</title>
        <authorList>
            <person name="Koziaeva V."/>
            <person name="Geelhoed J.S."/>
            <person name="Sorokin D.Y."/>
            <person name="Grouzdev D.S."/>
        </authorList>
    </citation>
    <scope>NUCLEOTIDE SEQUENCE [LARGE SCALE GENOMIC DNA]</scope>
    <source>
        <strain evidence="3 4">J10</strain>
    </source>
</reference>
<dbReference type="SMART" id="SM00710">
    <property type="entry name" value="PbH1"/>
    <property type="match status" value="4"/>
</dbReference>
<dbReference type="Pfam" id="PF11924">
    <property type="entry name" value="IAT_beta"/>
    <property type="match status" value="1"/>
</dbReference>
<name>A0ABS5IDJ8_9PROT</name>
<protein>
    <submittedName>
        <fullName evidence="3">Inverse autotransporter beta domain-containing protein</fullName>
    </submittedName>
</protein>
<dbReference type="EMBL" id="JAGTUF010000009">
    <property type="protein sequence ID" value="MBR9972252.1"/>
    <property type="molecule type" value="Genomic_DNA"/>
</dbReference>
<gene>
    <name evidence="3" type="ORF">KEC16_11070</name>
</gene>
<dbReference type="SUPFAM" id="SSF51126">
    <property type="entry name" value="Pectin lyase-like"/>
    <property type="match status" value="1"/>
</dbReference>
<evidence type="ECO:0000313" key="4">
    <source>
        <dbReference type="Proteomes" id="UP000680714"/>
    </source>
</evidence>
<dbReference type="Gene3D" id="2.40.160.160">
    <property type="entry name" value="Inverse autotransporter, beta-domain"/>
    <property type="match status" value="1"/>
</dbReference>
<proteinExistence type="predicted"/>
<evidence type="ECO:0000313" key="3">
    <source>
        <dbReference type="EMBL" id="MBR9972252.1"/>
    </source>
</evidence>
<evidence type="ECO:0000256" key="1">
    <source>
        <dbReference type="SAM" id="SignalP"/>
    </source>
</evidence>
<dbReference type="InterPro" id="IPR011050">
    <property type="entry name" value="Pectin_lyase_fold/virulence"/>
</dbReference>
<dbReference type="InterPro" id="IPR024519">
    <property type="entry name" value="IAT_beta"/>
</dbReference>
<sequence length="533" mass="54880">MYRSRMVAAVLAALCVGESVQAGEAPKWGAHLDLEGKLGTERHLGEVDLFLPVAQDHHTLLFADIRTRMDDQGSREGNFGLGVRTMLESGWNLGGYGYFDRRRSELDNYFNQVTLGAEALSQDWDLRANGYIPVGRTTHLEDSLNSAEVSGTSVIFRGGEERSLGGFDAEIGWRLPVFEPDAGQQVRVYAGGYRFADDGVPTVAGPRGRAEMVFDEVAHLWDGSRLSLGAEWQRDEVRGSQGFLTARLRIPLQAESGVSRLTPLERRMTDPIVRDIDIVAQAGAFGATETANQLASGGAFTVLNSATTSGANLAAAVNSAGVGSTVLLAGTFATGTTMVSTLANQTLTGTVTVRSASGRTATVNTGAAIQGNNTATQALLINGVNGTIQGLTISNSSSGGSVSRAIYVADGVTGVTIADNVITATQTGNLQAHALAFGNGTSATIRGNSITATGTGSAVGTRALLANQTTAVTVTGNTLSASGAAVSANDVIVLSAGATTFNSGSTSNVRGNGNCSGTALSGSVGFTNGTSCP</sequence>
<evidence type="ECO:0000259" key="2">
    <source>
        <dbReference type="Pfam" id="PF11924"/>
    </source>
</evidence>
<keyword evidence="4" id="KW-1185">Reference proteome</keyword>
<dbReference type="RefSeq" id="WP_211548820.1">
    <property type="nucleotide sequence ID" value="NZ_JAGTUF010000009.1"/>
</dbReference>
<dbReference type="InterPro" id="IPR038177">
    <property type="entry name" value="IAT_beta_sf"/>
</dbReference>
<keyword evidence="1" id="KW-0732">Signal</keyword>
<dbReference type="Proteomes" id="UP000680714">
    <property type="component" value="Unassembled WGS sequence"/>
</dbReference>
<comment type="caution">
    <text evidence="3">The sequence shown here is derived from an EMBL/GenBank/DDBJ whole genome shotgun (WGS) entry which is preliminary data.</text>
</comment>
<feature type="domain" description="Inverse autotransporter beta-domain" evidence="2">
    <location>
        <begin position="40"/>
        <end position="188"/>
    </location>
</feature>
<feature type="signal peptide" evidence="1">
    <location>
        <begin position="1"/>
        <end position="22"/>
    </location>
</feature>